<evidence type="ECO:0000313" key="2">
    <source>
        <dbReference type="Proteomes" id="UP000060630"/>
    </source>
</evidence>
<comment type="caution">
    <text evidence="1">The sequence shown here is derived from an EMBL/GenBank/DDBJ whole genome shotgun (WGS) entry which is preliminary data.</text>
</comment>
<proteinExistence type="predicted"/>
<dbReference type="AlphaFoldDB" id="A0A106YCE7"/>
<gene>
    <name evidence="1" type="ORF">WL29_19025</name>
</gene>
<dbReference type="Proteomes" id="UP000060630">
    <property type="component" value="Unassembled WGS sequence"/>
</dbReference>
<protein>
    <recommendedName>
        <fullName evidence="3">GIY-YIG domain-containing protein</fullName>
    </recommendedName>
</protein>
<accession>A0A106YCE7</accession>
<evidence type="ECO:0008006" key="3">
    <source>
        <dbReference type="Google" id="ProtNLM"/>
    </source>
</evidence>
<dbReference type="EMBL" id="LPHD01000043">
    <property type="protein sequence ID" value="KWA84625.1"/>
    <property type="molecule type" value="Genomic_DNA"/>
</dbReference>
<name>A0A106YCE7_9BURK</name>
<evidence type="ECO:0000313" key="1">
    <source>
        <dbReference type="EMBL" id="KWA84625.1"/>
    </source>
</evidence>
<organism evidence="1 2">
    <name type="scientific">Burkholderia ubonensis</name>
    <dbReference type="NCBI Taxonomy" id="101571"/>
    <lineage>
        <taxon>Bacteria</taxon>
        <taxon>Pseudomonadati</taxon>
        <taxon>Pseudomonadota</taxon>
        <taxon>Betaproteobacteria</taxon>
        <taxon>Burkholderiales</taxon>
        <taxon>Burkholderiaceae</taxon>
        <taxon>Burkholderia</taxon>
        <taxon>Burkholderia cepacia complex</taxon>
    </lineage>
</organism>
<reference evidence="1 2" key="1">
    <citation type="submission" date="2015-11" db="EMBL/GenBank/DDBJ databases">
        <title>Expanding the genomic diversity of Burkholderia species for the development of highly accurate diagnostics.</title>
        <authorList>
            <person name="Sahl J."/>
            <person name="Keim P."/>
            <person name="Wagner D."/>
        </authorList>
    </citation>
    <scope>NUCLEOTIDE SEQUENCE [LARGE SCALE GENOMIC DNA]</scope>
    <source>
        <strain evidence="1 2">MSMB2087WGS</strain>
    </source>
</reference>
<sequence>MVLTPTEAIMTAAEEASKELLFILKALGSRSCTVVDADDIPEIKGAGAYTLWLRLNSGGEMVPTYVGCTTRSIGQRLNEHVSFEKGKIRELLSGVTLEHGFPKGAKSLDGVHVEYIETDRLAAAMVESILLDSFDFAQNTAGNGPSRAIKADPGIGAKPEVTIEKLKDTGLIKSFIQQFETARSVIGDFCVSLDGAVGRH</sequence>